<proteinExistence type="predicted"/>
<sequence length="119" mass="13022">MDAVVEGSHDGATRHPDLAWYATGQALEFSDDMLNGIRATGRPDMDPRVTSADLASNPPEVTVEDCVDDSDWNIIEEDLEGLGSLHGEGFRPVIATVTENNGTWQVSELWLGEYGECER</sequence>
<accession>A0A853BVR5</accession>
<dbReference type="AlphaFoldDB" id="A0A853BVR5"/>
<reference evidence="2 3" key="1">
    <citation type="submission" date="2020-07" db="EMBL/GenBank/DDBJ databases">
        <title>Sequencing the genomes of 1000 actinobacteria strains.</title>
        <authorList>
            <person name="Klenk H.-P."/>
        </authorList>
    </citation>
    <scope>NUCLEOTIDE SEQUENCE [LARGE SCALE GENOMIC DNA]</scope>
    <source>
        <strain evidence="2 3">DSM 45927</strain>
    </source>
</reference>
<evidence type="ECO:0000313" key="3">
    <source>
        <dbReference type="Proteomes" id="UP000575985"/>
    </source>
</evidence>
<comment type="caution">
    <text evidence="2">The sequence shown here is derived from an EMBL/GenBank/DDBJ whole genome shotgun (WGS) entry which is preliminary data.</text>
</comment>
<dbReference type="Proteomes" id="UP000575985">
    <property type="component" value="Unassembled WGS sequence"/>
</dbReference>
<organism evidence="2 3">
    <name type="scientific">Streptomonospora nanhaiensis</name>
    <dbReference type="NCBI Taxonomy" id="1323731"/>
    <lineage>
        <taxon>Bacteria</taxon>
        <taxon>Bacillati</taxon>
        <taxon>Actinomycetota</taxon>
        <taxon>Actinomycetes</taxon>
        <taxon>Streptosporangiales</taxon>
        <taxon>Nocardiopsidaceae</taxon>
        <taxon>Streptomonospora</taxon>
    </lineage>
</organism>
<dbReference type="EMBL" id="JACCFO010000001">
    <property type="protein sequence ID" value="NYI98302.1"/>
    <property type="molecule type" value="Genomic_DNA"/>
</dbReference>
<protein>
    <submittedName>
        <fullName evidence="2">Uncharacterized protein</fullName>
    </submittedName>
</protein>
<gene>
    <name evidence="2" type="ORF">HNR12_004579</name>
</gene>
<name>A0A853BVR5_9ACTN</name>
<dbReference type="RefSeq" id="WP_246425154.1">
    <property type="nucleotide sequence ID" value="NZ_JACCFO010000001.1"/>
</dbReference>
<evidence type="ECO:0000256" key="1">
    <source>
        <dbReference type="SAM" id="MobiDB-lite"/>
    </source>
</evidence>
<feature type="region of interest" description="Disordered" evidence="1">
    <location>
        <begin position="38"/>
        <end position="63"/>
    </location>
</feature>
<evidence type="ECO:0000313" key="2">
    <source>
        <dbReference type="EMBL" id="NYI98302.1"/>
    </source>
</evidence>
<keyword evidence="3" id="KW-1185">Reference proteome</keyword>